<evidence type="ECO:0000259" key="5">
    <source>
        <dbReference type="Pfam" id="PF00389"/>
    </source>
</evidence>
<reference evidence="7 8" key="1">
    <citation type="submission" date="2016-10" db="EMBL/GenBank/DDBJ databases">
        <authorList>
            <person name="de Groot N.N."/>
        </authorList>
    </citation>
    <scope>NUCLEOTIDE SEQUENCE [LARGE SCALE GENOMIC DNA]</scope>
    <source>
        <strain evidence="7 8">ASO4-2</strain>
    </source>
</reference>
<evidence type="ECO:0000256" key="2">
    <source>
        <dbReference type="ARBA" id="ARBA00023002"/>
    </source>
</evidence>
<evidence type="ECO:0000313" key="8">
    <source>
        <dbReference type="Proteomes" id="UP000198771"/>
    </source>
</evidence>
<dbReference type="GO" id="GO:0051287">
    <property type="term" value="F:NAD binding"/>
    <property type="evidence" value="ECO:0007669"/>
    <property type="project" value="InterPro"/>
</dbReference>
<sequence length="330" mass="35975">MQIVVLDGKTVNPGDNPWTPLEALGELTVHDRTSPADVRHRAGSAEIVLTNKTPLTRDILAQLDKLRFIAVMATGYDVVDLEAASERGIPVSNVPSYGAKSVAQFVLALILEHCHQIALHDQAVKSGEWSRAEDFCFWKTPQIELSGLKMGIIGFGKTGRRVAELAHALGMDIIVYTPRIRDTPSYKPFAWKSLEEVFAEADVVSLHCPLKPDNAGFVDKNLLALMKKSAFFINTARGALVNEPDLAEALNTGMLAGAALDVVAEEPIRKDNPLLKAKNCIITPHIAWASLDSRKRLLGAVAENIKAFLAGRPTNVVNMVNDFSGTTYEK</sequence>
<evidence type="ECO:0000313" key="7">
    <source>
        <dbReference type="EMBL" id="SDB47914.1"/>
    </source>
</evidence>
<proteinExistence type="inferred from homology"/>
<feature type="domain" description="D-isomer specific 2-hydroxyacid dehydrogenase catalytic" evidence="5">
    <location>
        <begin position="19"/>
        <end position="318"/>
    </location>
</feature>
<dbReference type="EMBL" id="FMXO01000013">
    <property type="protein sequence ID" value="SDB47914.1"/>
    <property type="molecule type" value="Genomic_DNA"/>
</dbReference>
<dbReference type="PANTHER" id="PTHR43761">
    <property type="entry name" value="D-ISOMER SPECIFIC 2-HYDROXYACID DEHYDROGENASE FAMILY PROTEIN (AFU_ORTHOLOGUE AFUA_1G13630)"/>
    <property type="match status" value="1"/>
</dbReference>
<dbReference type="RefSeq" id="WP_092121847.1">
    <property type="nucleotide sequence ID" value="NZ_FMXO01000013.1"/>
</dbReference>
<dbReference type="PROSITE" id="PS00671">
    <property type="entry name" value="D_2_HYDROXYACID_DH_3"/>
    <property type="match status" value="1"/>
</dbReference>
<keyword evidence="2 4" id="KW-0560">Oxidoreductase</keyword>
<dbReference type="InterPro" id="IPR029753">
    <property type="entry name" value="D-isomer_DH_CS"/>
</dbReference>
<evidence type="ECO:0000256" key="1">
    <source>
        <dbReference type="ARBA" id="ARBA00005854"/>
    </source>
</evidence>
<dbReference type="Pfam" id="PF02826">
    <property type="entry name" value="2-Hacid_dh_C"/>
    <property type="match status" value="1"/>
</dbReference>
<dbReference type="InterPro" id="IPR006140">
    <property type="entry name" value="D-isomer_DH_NAD-bd"/>
</dbReference>
<dbReference type="AlphaFoldDB" id="A0A1G6DRX9"/>
<feature type="domain" description="D-isomer specific 2-hydroxyacid dehydrogenase NAD-binding" evidence="6">
    <location>
        <begin position="107"/>
        <end position="287"/>
    </location>
</feature>
<dbReference type="InterPro" id="IPR050418">
    <property type="entry name" value="D-iso_2-hydroxyacid_DH_PdxB"/>
</dbReference>
<dbReference type="SUPFAM" id="SSF51735">
    <property type="entry name" value="NAD(P)-binding Rossmann-fold domains"/>
    <property type="match status" value="1"/>
</dbReference>
<evidence type="ECO:0000256" key="4">
    <source>
        <dbReference type="RuleBase" id="RU003719"/>
    </source>
</evidence>
<comment type="similarity">
    <text evidence="1 4">Belongs to the D-isomer specific 2-hydroxyacid dehydrogenase family.</text>
</comment>
<evidence type="ECO:0000259" key="6">
    <source>
        <dbReference type="Pfam" id="PF02826"/>
    </source>
</evidence>
<dbReference type="STRING" id="617002.SAMN05660653_02354"/>
<gene>
    <name evidence="7" type="ORF">SAMN05660653_02354</name>
</gene>
<keyword evidence="8" id="KW-1185">Reference proteome</keyword>
<evidence type="ECO:0000256" key="3">
    <source>
        <dbReference type="ARBA" id="ARBA00023027"/>
    </source>
</evidence>
<organism evidence="7 8">
    <name type="scientific">Desulfonatronum thiosulfatophilum</name>
    <dbReference type="NCBI Taxonomy" id="617002"/>
    <lineage>
        <taxon>Bacteria</taxon>
        <taxon>Pseudomonadati</taxon>
        <taxon>Thermodesulfobacteriota</taxon>
        <taxon>Desulfovibrionia</taxon>
        <taxon>Desulfovibrionales</taxon>
        <taxon>Desulfonatronaceae</taxon>
        <taxon>Desulfonatronum</taxon>
    </lineage>
</organism>
<dbReference type="GO" id="GO:0016616">
    <property type="term" value="F:oxidoreductase activity, acting on the CH-OH group of donors, NAD or NADP as acceptor"/>
    <property type="evidence" value="ECO:0007669"/>
    <property type="project" value="InterPro"/>
</dbReference>
<dbReference type="FunFam" id="3.40.50.720:FF:000203">
    <property type="entry name" value="D-3-phosphoglycerate dehydrogenase (SerA)"/>
    <property type="match status" value="1"/>
</dbReference>
<dbReference type="OrthoDB" id="9793626at2"/>
<dbReference type="Pfam" id="PF00389">
    <property type="entry name" value="2-Hacid_dh"/>
    <property type="match status" value="1"/>
</dbReference>
<dbReference type="SUPFAM" id="SSF52283">
    <property type="entry name" value="Formate/glycerate dehydrogenase catalytic domain-like"/>
    <property type="match status" value="1"/>
</dbReference>
<protein>
    <submittedName>
        <fullName evidence="7">Glycerate dehydrogenase</fullName>
    </submittedName>
</protein>
<keyword evidence="3" id="KW-0520">NAD</keyword>
<accession>A0A1G6DRX9</accession>
<dbReference type="InterPro" id="IPR036291">
    <property type="entry name" value="NAD(P)-bd_dom_sf"/>
</dbReference>
<dbReference type="InterPro" id="IPR006139">
    <property type="entry name" value="D-isomer_2_OHA_DH_cat_dom"/>
</dbReference>
<dbReference type="Gene3D" id="3.40.50.720">
    <property type="entry name" value="NAD(P)-binding Rossmann-like Domain"/>
    <property type="match status" value="2"/>
</dbReference>
<name>A0A1G6DRX9_9BACT</name>
<dbReference type="PROSITE" id="PS00670">
    <property type="entry name" value="D_2_HYDROXYACID_DH_2"/>
    <property type="match status" value="1"/>
</dbReference>
<dbReference type="CDD" id="cd12162">
    <property type="entry name" value="2-Hacid_dh_4"/>
    <property type="match status" value="1"/>
</dbReference>
<dbReference type="Proteomes" id="UP000198771">
    <property type="component" value="Unassembled WGS sequence"/>
</dbReference>
<dbReference type="PANTHER" id="PTHR43761:SF1">
    <property type="entry name" value="D-ISOMER SPECIFIC 2-HYDROXYACID DEHYDROGENASE CATALYTIC DOMAIN-CONTAINING PROTEIN-RELATED"/>
    <property type="match status" value="1"/>
</dbReference>